<organism evidence="2 3">
    <name type="scientific">Vibrio bivalvicida</name>
    <dbReference type="NCBI Taxonomy" id="1276888"/>
    <lineage>
        <taxon>Bacteria</taxon>
        <taxon>Pseudomonadati</taxon>
        <taxon>Pseudomonadota</taxon>
        <taxon>Gammaproteobacteria</taxon>
        <taxon>Vibrionales</taxon>
        <taxon>Vibrionaceae</taxon>
        <taxon>Vibrio</taxon>
        <taxon>Vibrio oreintalis group</taxon>
    </lineage>
</organism>
<keyword evidence="3" id="KW-1185">Reference proteome</keyword>
<accession>A0ABV4MQ87</accession>
<dbReference type="RefSeq" id="WP_371720522.1">
    <property type="nucleotide sequence ID" value="NZ_JBGOOF010000065.1"/>
</dbReference>
<evidence type="ECO:0000313" key="3">
    <source>
        <dbReference type="Proteomes" id="UP001569151"/>
    </source>
</evidence>
<protein>
    <recommendedName>
        <fullName evidence="4">Bacteriocin</fullName>
    </recommendedName>
</protein>
<feature type="region of interest" description="Disordered" evidence="1">
    <location>
        <begin position="45"/>
        <end position="70"/>
    </location>
</feature>
<proteinExistence type="predicted"/>
<evidence type="ECO:0008006" key="4">
    <source>
        <dbReference type="Google" id="ProtNLM"/>
    </source>
</evidence>
<comment type="caution">
    <text evidence="2">The sequence shown here is derived from an EMBL/GenBank/DDBJ whole genome shotgun (WGS) entry which is preliminary data.</text>
</comment>
<dbReference type="Proteomes" id="UP001569151">
    <property type="component" value="Unassembled WGS sequence"/>
</dbReference>
<name>A0ABV4MQ87_9VIBR</name>
<evidence type="ECO:0000313" key="2">
    <source>
        <dbReference type="EMBL" id="MEZ8211736.1"/>
    </source>
</evidence>
<feature type="region of interest" description="Disordered" evidence="1">
    <location>
        <begin position="1"/>
        <end position="22"/>
    </location>
</feature>
<dbReference type="EMBL" id="JBGOOS010000071">
    <property type="protein sequence ID" value="MEZ8211736.1"/>
    <property type="molecule type" value="Genomic_DNA"/>
</dbReference>
<feature type="compositionally biased region" description="Polar residues" evidence="1">
    <location>
        <begin position="58"/>
        <end position="70"/>
    </location>
</feature>
<sequence length="70" mass="7235">MKKTQLLTQEETKQVSGGIKSGAVDGAGAIADGVSRLFESAGLGVEGLTRPSPKPRSGESQCFSNSRRIG</sequence>
<gene>
    <name evidence="2" type="ORF">ACED39_23560</name>
</gene>
<reference evidence="2 3" key="1">
    <citation type="submission" date="2024-06" db="EMBL/GenBank/DDBJ databases">
        <authorList>
            <person name="Steensen K."/>
            <person name="Seneca J."/>
            <person name="Bartlau N."/>
            <person name="Yu A.X."/>
            <person name="Polz M.F."/>
        </authorList>
    </citation>
    <scope>NUCLEOTIDE SEQUENCE [LARGE SCALE GENOMIC DNA]</scope>
    <source>
        <strain evidence="2 3">1F146</strain>
    </source>
</reference>
<evidence type="ECO:0000256" key="1">
    <source>
        <dbReference type="SAM" id="MobiDB-lite"/>
    </source>
</evidence>